<reference evidence="7 8" key="2">
    <citation type="submission" date="2021-08" db="EMBL/GenBank/DDBJ databases">
        <title>Massilia sp. R798.</title>
        <authorList>
            <person name="Baek J.H."/>
            <person name="Jung H.S."/>
            <person name="Kim K.R."/>
            <person name="Jeon C.O."/>
        </authorList>
    </citation>
    <scope>NUCLEOTIDE SEQUENCE [LARGE SCALE GENOMIC DNA]</scope>
    <source>
        <strain evidence="7 8">R798</strain>
    </source>
</reference>
<dbReference type="SUPFAM" id="SSF51316">
    <property type="entry name" value="Mss4-like"/>
    <property type="match status" value="1"/>
</dbReference>
<feature type="compositionally biased region" description="Basic and acidic residues" evidence="5">
    <location>
        <begin position="138"/>
        <end position="148"/>
    </location>
</feature>
<sequence>MVLSGGCCCGAVRYETAEHVFHATICHCPTCRKSAGAPSVAWFSVHLSDFEIISGSLASYQSSQHVTRGFCAECGTQLTYQRDDFPNEIDITLCSLDDPEVTRPDDHTFVEYRLSWMVPGDDLPEFPRTRAEGPLPMTHDRPGQRPRH</sequence>
<dbReference type="EMBL" id="JAFBIL020000009">
    <property type="protein sequence ID" value="MBZ2209685.1"/>
    <property type="molecule type" value="Genomic_DNA"/>
</dbReference>
<keyword evidence="4" id="KW-0456">Lyase</keyword>
<dbReference type="Proteomes" id="UP000809349">
    <property type="component" value="Unassembled WGS sequence"/>
</dbReference>
<dbReference type="PANTHER" id="PTHR33337">
    <property type="entry name" value="GFA DOMAIN-CONTAINING PROTEIN"/>
    <property type="match status" value="1"/>
</dbReference>
<evidence type="ECO:0000256" key="2">
    <source>
        <dbReference type="ARBA" id="ARBA00022723"/>
    </source>
</evidence>
<dbReference type="Pfam" id="PF04828">
    <property type="entry name" value="GFA"/>
    <property type="match status" value="1"/>
</dbReference>
<evidence type="ECO:0000256" key="4">
    <source>
        <dbReference type="ARBA" id="ARBA00023239"/>
    </source>
</evidence>
<evidence type="ECO:0000313" key="7">
    <source>
        <dbReference type="EMBL" id="MBZ2209685.1"/>
    </source>
</evidence>
<comment type="caution">
    <text evidence="7">The sequence shown here is derived from an EMBL/GenBank/DDBJ whole genome shotgun (WGS) entry which is preliminary data.</text>
</comment>
<dbReference type="InterPro" id="IPR011057">
    <property type="entry name" value="Mss4-like_sf"/>
</dbReference>
<gene>
    <name evidence="7" type="ORF">I4X03_020645</name>
</gene>
<keyword evidence="8" id="KW-1185">Reference proteome</keyword>
<evidence type="ECO:0000256" key="3">
    <source>
        <dbReference type="ARBA" id="ARBA00022833"/>
    </source>
</evidence>
<feature type="domain" description="CENP-V/GFA" evidence="6">
    <location>
        <begin position="3"/>
        <end position="121"/>
    </location>
</feature>
<dbReference type="PROSITE" id="PS51891">
    <property type="entry name" value="CENP_V_GFA"/>
    <property type="match status" value="1"/>
</dbReference>
<proteinExistence type="inferred from homology"/>
<evidence type="ECO:0000313" key="8">
    <source>
        <dbReference type="Proteomes" id="UP000809349"/>
    </source>
</evidence>
<evidence type="ECO:0000259" key="6">
    <source>
        <dbReference type="PROSITE" id="PS51891"/>
    </source>
</evidence>
<keyword evidence="2" id="KW-0479">Metal-binding</keyword>
<comment type="similarity">
    <text evidence="1">Belongs to the Gfa family.</text>
</comment>
<evidence type="ECO:0000256" key="1">
    <source>
        <dbReference type="ARBA" id="ARBA00005495"/>
    </source>
</evidence>
<reference evidence="7 8" key="1">
    <citation type="submission" date="2021-01" db="EMBL/GenBank/DDBJ databases">
        <authorList>
            <person name="Ruan W."/>
            <person name="Khan S.A."/>
            <person name="Jeon C.O."/>
        </authorList>
    </citation>
    <scope>NUCLEOTIDE SEQUENCE [LARGE SCALE GENOMIC DNA]</scope>
    <source>
        <strain evidence="7 8">R798</strain>
    </source>
</reference>
<keyword evidence="3" id="KW-0862">Zinc</keyword>
<protein>
    <submittedName>
        <fullName evidence="7">GFA family protein</fullName>
    </submittedName>
</protein>
<dbReference type="PANTHER" id="PTHR33337:SF40">
    <property type="entry name" value="CENP-V_GFA DOMAIN-CONTAINING PROTEIN-RELATED"/>
    <property type="match status" value="1"/>
</dbReference>
<name>A0ABS7SUT3_9BURK</name>
<dbReference type="InterPro" id="IPR006913">
    <property type="entry name" value="CENP-V/GFA"/>
</dbReference>
<feature type="region of interest" description="Disordered" evidence="5">
    <location>
        <begin position="124"/>
        <end position="148"/>
    </location>
</feature>
<accession>A0ABS7SUT3</accession>
<evidence type="ECO:0000256" key="5">
    <source>
        <dbReference type="SAM" id="MobiDB-lite"/>
    </source>
</evidence>
<organism evidence="7 8">
    <name type="scientific">Massilia soli</name>
    <dbReference type="NCBI Taxonomy" id="2792854"/>
    <lineage>
        <taxon>Bacteria</taxon>
        <taxon>Pseudomonadati</taxon>
        <taxon>Pseudomonadota</taxon>
        <taxon>Betaproteobacteria</taxon>
        <taxon>Burkholderiales</taxon>
        <taxon>Oxalobacteraceae</taxon>
        <taxon>Telluria group</taxon>
        <taxon>Massilia</taxon>
    </lineage>
</organism>
<dbReference type="RefSeq" id="WP_223470160.1">
    <property type="nucleotide sequence ID" value="NZ_JAFBIL020000009.1"/>
</dbReference>
<dbReference type="Gene3D" id="3.90.1590.10">
    <property type="entry name" value="glutathione-dependent formaldehyde- activating enzyme (gfa)"/>
    <property type="match status" value="1"/>
</dbReference>